<dbReference type="InterPro" id="IPR036291">
    <property type="entry name" value="NAD(P)-bd_dom_sf"/>
</dbReference>
<protein>
    <recommendedName>
        <fullName evidence="1">Gfo/Idh/MocA-like oxidoreductase N-terminal domain-containing protein</fullName>
    </recommendedName>
</protein>
<feature type="domain" description="Gfo/Idh/MocA-like oxidoreductase N-terminal" evidence="1">
    <location>
        <begin position="61"/>
        <end position="97"/>
    </location>
</feature>
<dbReference type="OrthoDB" id="9815825at2"/>
<gene>
    <name evidence="2" type="ORF">FE784_16955</name>
</gene>
<dbReference type="EMBL" id="VDCQ01000022">
    <property type="protein sequence ID" value="TNJ65075.1"/>
    <property type="molecule type" value="Genomic_DNA"/>
</dbReference>
<sequence>MCPSTHVDRKITENRAAIPLYTLHFHPKDLDNGSLFLYLQGCNGIRDDSGSQFLYLRLRVATEAGKHALVEKPIDVTLEKADRMITAFRKAGKKLSVISQHRFDPSVVW</sequence>
<proteinExistence type="predicted"/>
<dbReference type="SUPFAM" id="SSF51735">
    <property type="entry name" value="NAD(P)-binding Rossmann-fold domains"/>
    <property type="match status" value="1"/>
</dbReference>
<evidence type="ECO:0000259" key="1">
    <source>
        <dbReference type="Pfam" id="PF01408"/>
    </source>
</evidence>
<accession>A0A5C4T886</accession>
<evidence type="ECO:0000313" key="3">
    <source>
        <dbReference type="Proteomes" id="UP000307943"/>
    </source>
</evidence>
<dbReference type="AlphaFoldDB" id="A0A5C4T886"/>
<organism evidence="2 3">
    <name type="scientific">Paenibacillus hemerocallicola</name>
    <dbReference type="NCBI Taxonomy" id="1172614"/>
    <lineage>
        <taxon>Bacteria</taxon>
        <taxon>Bacillati</taxon>
        <taxon>Bacillota</taxon>
        <taxon>Bacilli</taxon>
        <taxon>Bacillales</taxon>
        <taxon>Paenibacillaceae</taxon>
        <taxon>Paenibacillus</taxon>
    </lineage>
</organism>
<comment type="caution">
    <text evidence="2">The sequence shown here is derived from an EMBL/GenBank/DDBJ whole genome shotgun (WGS) entry which is preliminary data.</text>
</comment>
<dbReference type="Pfam" id="PF01408">
    <property type="entry name" value="GFO_IDH_MocA"/>
    <property type="match status" value="1"/>
</dbReference>
<dbReference type="Gene3D" id="3.40.50.720">
    <property type="entry name" value="NAD(P)-binding Rossmann-like Domain"/>
    <property type="match status" value="1"/>
</dbReference>
<reference evidence="2 3" key="1">
    <citation type="submission" date="2019-05" db="EMBL/GenBank/DDBJ databases">
        <title>We sequenced the genome of Paenibacillus hemerocallicola KCTC 33185 for further insight into its adaptation and study the phylogeny of Paenibacillus.</title>
        <authorList>
            <person name="Narsing Rao M.P."/>
        </authorList>
    </citation>
    <scope>NUCLEOTIDE SEQUENCE [LARGE SCALE GENOMIC DNA]</scope>
    <source>
        <strain evidence="2 3">KCTC 33185</strain>
    </source>
</reference>
<evidence type="ECO:0000313" key="2">
    <source>
        <dbReference type="EMBL" id="TNJ65075.1"/>
    </source>
</evidence>
<dbReference type="GO" id="GO:0000166">
    <property type="term" value="F:nucleotide binding"/>
    <property type="evidence" value="ECO:0007669"/>
    <property type="project" value="InterPro"/>
</dbReference>
<dbReference type="InterPro" id="IPR000683">
    <property type="entry name" value="Gfo/Idh/MocA-like_OxRdtase_N"/>
</dbReference>
<name>A0A5C4T886_9BACL</name>
<dbReference type="Proteomes" id="UP000307943">
    <property type="component" value="Unassembled WGS sequence"/>
</dbReference>
<keyword evidence="3" id="KW-1185">Reference proteome</keyword>